<dbReference type="PANTHER" id="PTHR42951">
    <property type="entry name" value="METALLO-BETA-LACTAMASE DOMAIN-CONTAINING"/>
    <property type="match status" value="1"/>
</dbReference>
<evidence type="ECO:0000259" key="1">
    <source>
        <dbReference type="SMART" id="SM00849"/>
    </source>
</evidence>
<proteinExistence type="predicted"/>
<accession>A0A0A7EK27</accession>
<dbReference type="STRING" id="1348114.OM33_07240"/>
<dbReference type="eggNOG" id="COG0491">
    <property type="taxonomic scope" value="Bacteria"/>
</dbReference>
<organism evidence="2 3">
    <name type="scientific">Pseudoalteromonas piratica</name>
    <dbReference type="NCBI Taxonomy" id="1348114"/>
    <lineage>
        <taxon>Bacteria</taxon>
        <taxon>Pseudomonadati</taxon>
        <taxon>Pseudomonadota</taxon>
        <taxon>Gammaproteobacteria</taxon>
        <taxon>Alteromonadales</taxon>
        <taxon>Pseudoalteromonadaceae</taxon>
        <taxon>Pseudoalteromonas</taxon>
    </lineage>
</organism>
<dbReference type="EMBL" id="CP009888">
    <property type="protein sequence ID" value="AIY66317.1"/>
    <property type="molecule type" value="Genomic_DNA"/>
</dbReference>
<protein>
    <submittedName>
        <fullName evidence="2">Zn-dependent hydrolase</fullName>
    </submittedName>
</protein>
<dbReference type="KEGG" id="pseo:OM33_07240"/>
<keyword evidence="3" id="KW-1185">Reference proteome</keyword>
<gene>
    <name evidence="2" type="ORF">OM33_07240</name>
</gene>
<dbReference type="InterPro" id="IPR001279">
    <property type="entry name" value="Metallo-B-lactamas"/>
</dbReference>
<dbReference type="RefSeq" id="WP_038643136.1">
    <property type="nucleotide sequence ID" value="NZ_CP009888.1"/>
</dbReference>
<dbReference type="SUPFAM" id="SSF56281">
    <property type="entry name" value="Metallo-hydrolase/oxidoreductase"/>
    <property type="match status" value="1"/>
</dbReference>
<dbReference type="InterPro" id="IPR050855">
    <property type="entry name" value="NDM-1-like"/>
</dbReference>
<sequence length="249" mass="28443">MQLHTLNGHIQSIYLVEYPDKLMLLDGCCRADCDLVAHFVTTTLNRPLSDLKLIVVTHMHPDHAGGAHKLRDITGAKIATSNAPGHWYQGFDGIMMHLTDILLARWVASRKGKKQGFMWYPRKLRADIFLADGVTIPGYDEWQIHHSPGHTDRDICLHHLPSNTLYVADLMVKVKGKLIPPFPVFYPKRYLNSLLMLKTLKPEFLLLAHDGKIEFSSIDFNYLLKKAPSIPMTHWRSVKSKLKQIFKKG</sequence>
<dbReference type="GO" id="GO:0016787">
    <property type="term" value="F:hydrolase activity"/>
    <property type="evidence" value="ECO:0007669"/>
    <property type="project" value="UniProtKB-KW"/>
</dbReference>
<dbReference type="SMART" id="SM00849">
    <property type="entry name" value="Lactamase_B"/>
    <property type="match status" value="1"/>
</dbReference>
<dbReference type="Gene3D" id="3.60.15.10">
    <property type="entry name" value="Ribonuclease Z/Hydroxyacylglutathione hydrolase-like"/>
    <property type="match status" value="1"/>
</dbReference>
<dbReference type="Proteomes" id="UP000030341">
    <property type="component" value="Chromosome 1"/>
</dbReference>
<dbReference type="OrthoDB" id="9802991at2"/>
<evidence type="ECO:0000313" key="2">
    <source>
        <dbReference type="EMBL" id="AIY66317.1"/>
    </source>
</evidence>
<dbReference type="InterPro" id="IPR036866">
    <property type="entry name" value="RibonucZ/Hydroxyglut_hydro"/>
</dbReference>
<keyword evidence="2" id="KW-0378">Hydrolase</keyword>
<feature type="domain" description="Metallo-beta-lactamase" evidence="1">
    <location>
        <begin position="10"/>
        <end position="209"/>
    </location>
</feature>
<evidence type="ECO:0000313" key="3">
    <source>
        <dbReference type="Proteomes" id="UP000030341"/>
    </source>
</evidence>
<reference evidence="2 3" key="1">
    <citation type="submission" date="2014-11" db="EMBL/GenBank/DDBJ databases">
        <title>Complete Genome Sequence of Pseudoalteromonas sp. Strain OCN003 Isolated from Kaneohe Bay, Oahu, Hawaii.</title>
        <authorList>
            <person name="Beurmann S."/>
            <person name="Videau P."/>
            <person name="Ushijima B."/>
            <person name="Smith A.M."/>
            <person name="Aeby G.S."/>
            <person name="Callahan S.M."/>
            <person name="Belcaid M."/>
        </authorList>
    </citation>
    <scope>NUCLEOTIDE SEQUENCE [LARGE SCALE GENOMIC DNA]</scope>
    <source>
        <strain evidence="2 3">OCN003</strain>
    </source>
</reference>
<dbReference type="HOGENOM" id="CLU_1151406_0_0_6"/>
<dbReference type="Pfam" id="PF00753">
    <property type="entry name" value="Lactamase_B"/>
    <property type="match status" value="1"/>
</dbReference>
<dbReference type="AlphaFoldDB" id="A0A0A7EK27"/>
<name>A0A0A7EK27_9GAMM</name>